<evidence type="ECO:0000313" key="2">
    <source>
        <dbReference type="Proteomes" id="UP000276133"/>
    </source>
</evidence>
<evidence type="ECO:0000313" key="1">
    <source>
        <dbReference type="EMBL" id="RNA15416.1"/>
    </source>
</evidence>
<proteinExistence type="predicted"/>
<dbReference type="EMBL" id="REGN01004953">
    <property type="protein sequence ID" value="RNA15416.1"/>
    <property type="molecule type" value="Genomic_DNA"/>
</dbReference>
<keyword evidence="2" id="KW-1185">Reference proteome</keyword>
<name>A0A3M7QVN6_BRAPC</name>
<protein>
    <submittedName>
        <fullName evidence="1">Uncharacterized protein</fullName>
    </submittedName>
</protein>
<dbReference type="AlphaFoldDB" id="A0A3M7QVN6"/>
<comment type="caution">
    <text evidence="1">The sequence shown here is derived from an EMBL/GenBank/DDBJ whole genome shotgun (WGS) entry which is preliminary data.</text>
</comment>
<organism evidence="1 2">
    <name type="scientific">Brachionus plicatilis</name>
    <name type="common">Marine rotifer</name>
    <name type="synonym">Brachionus muelleri</name>
    <dbReference type="NCBI Taxonomy" id="10195"/>
    <lineage>
        <taxon>Eukaryota</taxon>
        <taxon>Metazoa</taxon>
        <taxon>Spiralia</taxon>
        <taxon>Gnathifera</taxon>
        <taxon>Rotifera</taxon>
        <taxon>Eurotatoria</taxon>
        <taxon>Monogononta</taxon>
        <taxon>Pseudotrocha</taxon>
        <taxon>Ploima</taxon>
        <taxon>Brachionidae</taxon>
        <taxon>Brachionus</taxon>
    </lineage>
</organism>
<reference evidence="1 2" key="1">
    <citation type="journal article" date="2018" name="Sci. Rep.">
        <title>Genomic signatures of local adaptation to the degree of environmental predictability in rotifers.</title>
        <authorList>
            <person name="Franch-Gras L."/>
            <person name="Hahn C."/>
            <person name="Garcia-Roger E.M."/>
            <person name="Carmona M.J."/>
            <person name="Serra M."/>
            <person name="Gomez A."/>
        </authorList>
    </citation>
    <scope>NUCLEOTIDE SEQUENCE [LARGE SCALE GENOMIC DNA]</scope>
    <source>
        <strain evidence="1">HYR1</strain>
    </source>
</reference>
<gene>
    <name evidence="1" type="ORF">BpHYR1_043383</name>
</gene>
<accession>A0A3M7QVN6</accession>
<dbReference type="Proteomes" id="UP000276133">
    <property type="component" value="Unassembled WGS sequence"/>
</dbReference>
<sequence>MIFHIPDTDANIILILNVCLSESMLDKDCYFSSNKFMILAVSVLTNLPVYLYNQTYLHEKCLLLMIINKFSFSLLNQEILIFRNSKIIKSIFDHATKSLFCLAFFVSVSDLIKISNNHRNDKVNQSALHLTCLTTVSIEVYSEVLKSLNCWSFLNSTLPMPAKRDVDFEQFGSDFVKTKSNIGKYGYVEKGGQDQALV</sequence>